<keyword evidence="2" id="KW-1185">Reference proteome</keyword>
<dbReference type="EMBL" id="JYDJ01000041">
    <property type="protein sequence ID" value="KRX47592.1"/>
    <property type="molecule type" value="Genomic_DNA"/>
</dbReference>
<evidence type="ECO:0000313" key="1">
    <source>
        <dbReference type="EMBL" id="KRX47592.1"/>
    </source>
</evidence>
<protein>
    <submittedName>
        <fullName evidence="1">Uncharacterized protein</fullName>
    </submittedName>
</protein>
<proteinExistence type="predicted"/>
<reference evidence="1 2" key="1">
    <citation type="submission" date="2015-01" db="EMBL/GenBank/DDBJ databases">
        <title>Evolution of Trichinella species and genotypes.</title>
        <authorList>
            <person name="Korhonen P.K."/>
            <person name="Edoardo P."/>
            <person name="Giuseppe L.R."/>
            <person name="Gasser R.B."/>
        </authorList>
    </citation>
    <scope>NUCLEOTIDE SEQUENCE [LARGE SCALE GENOMIC DNA]</scope>
    <source>
        <strain evidence="1">ISS417</strain>
    </source>
</reference>
<organism evidence="1 2">
    <name type="scientific">Trichinella murrelli</name>
    <dbReference type="NCBI Taxonomy" id="144512"/>
    <lineage>
        <taxon>Eukaryota</taxon>
        <taxon>Metazoa</taxon>
        <taxon>Ecdysozoa</taxon>
        <taxon>Nematoda</taxon>
        <taxon>Enoplea</taxon>
        <taxon>Dorylaimia</taxon>
        <taxon>Trichinellida</taxon>
        <taxon>Trichinellidae</taxon>
        <taxon>Trichinella</taxon>
    </lineage>
</organism>
<sequence length="90" mass="10443">MRTNSSLCHKDKLFIRLVEILRHAKPTPKWIYMMSHGNNCRMFPCVEITALIKSVSLAMFPDNSSTSFSVIIIEYTKNIPYKNCKSQVKF</sequence>
<evidence type="ECO:0000313" key="2">
    <source>
        <dbReference type="Proteomes" id="UP000055048"/>
    </source>
</evidence>
<dbReference type="Proteomes" id="UP000055048">
    <property type="component" value="Unassembled WGS sequence"/>
</dbReference>
<name>A0A0V0U8E8_9BILA</name>
<gene>
    <name evidence="1" type="ORF">T05_10823</name>
</gene>
<dbReference type="AlphaFoldDB" id="A0A0V0U8E8"/>
<accession>A0A0V0U8E8</accession>
<comment type="caution">
    <text evidence="1">The sequence shown here is derived from an EMBL/GenBank/DDBJ whole genome shotgun (WGS) entry which is preliminary data.</text>
</comment>